<feature type="domain" description="C-type lectin" evidence="2">
    <location>
        <begin position="141"/>
        <end position="238"/>
    </location>
</feature>
<reference evidence="3 4" key="1">
    <citation type="submission" date="2024-04" db="EMBL/GenBank/DDBJ databases">
        <authorList>
            <consortium name="Genoscope - CEA"/>
            <person name="William W."/>
        </authorList>
    </citation>
    <scope>NUCLEOTIDE SEQUENCE [LARGE SCALE GENOMIC DNA]</scope>
</reference>
<dbReference type="Pfam" id="PF17517">
    <property type="entry name" value="IgGFc_binding"/>
    <property type="match status" value="1"/>
</dbReference>
<comment type="caution">
    <text evidence="3">The sequence shown here is derived from an EMBL/GenBank/DDBJ whole genome shotgun (WGS) entry which is preliminary data.</text>
</comment>
<dbReference type="PANTHER" id="PTHR46534">
    <property type="entry name" value="IGGFC_BINDING DOMAIN-CONTAINING PROTEIN"/>
    <property type="match status" value="1"/>
</dbReference>
<dbReference type="SMART" id="SM00034">
    <property type="entry name" value="CLECT"/>
    <property type="match status" value="2"/>
</dbReference>
<dbReference type="EMBL" id="CAXITT010000046">
    <property type="protein sequence ID" value="CAL1529304.1"/>
    <property type="molecule type" value="Genomic_DNA"/>
</dbReference>
<evidence type="ECO:0000313" key="3">
    <source>
        <dbReference type="EMBL" id="CAL1529304.1"/>
    </source>
</evidence>
<dbReference type="PROSITE" id="PS50041">
    <property type="entry name" value="C_TYPE_LECTIN_2"/>
    <property type="match status" value="1"/>
</dbReference>
<keyword evidence="4" id="KW-1185">Reference proteome</keyword>
<name>A0AAV2H916_LYMST</name>
<dbReference type="InterPro" id="IPR016187">
    <property type="entry name" value="CTDL_fold"/>
</dbReference>
<feature type="chain" id="PRO_5043864322" description="C-type lectin domain-containing protein" evidence="1">
    <location>
        <begin position="22"/>
        <end position="526"/>
    </location>
</feature>
<dbReference type="InterPro" id="IPR016186">
    <property type="entry name" value="C-type_lectin-like/link_sf"/>
</dbReference>
<dbReference type="Proteomes" id="UP001497497">
    <property type="component" value="Unassembled WGS sequence"/>
</dbReference>
<dbReference type="SUPFAM" id="SSF56436">
    <property type="entry name" value="C-type lectin-like"/>
    <property type="match status" value="2"/>
</dbReference>
<dbReference type="PANTHER" id="PTHR46534:SF1">
    <property type="entry name" value="IGGFC-BINDING PROTEIN N-TERMINAL DOMAIN-CONTAINING PROTEIN"/>
    <property type="match status" value="1"/>
</dbReference>
<sequence length="526" mass="58838">MHLGILTIGLNLIFLVQCAVSSPCFFWTSALYSNGYCYKFESTQLNWTDAKAYCSGSISQAKLADGDNADWDYVIRTINQTNQEWWIDGELSLLQCAKLMYTSSRSVVPSFEKCETKREFICQLYVGDPCETALSRGEYFNDGNCYALYHSTKVFFDAANETCAVKESRLAEFFSMEAYYYFRNRMNYLIGSLSDPSIFLGGSDLLHEGVFTWFSTDTNISINDWIPNEPNNGNTGEHHLSWRVVTGEEFHLNDVNGTDKKGFAICQKDVLNITYLIVLPDSDVSVVKSSVIQVTSGDLEVTYLHFTQRLNDMQVNTTYDWVTSYHDVIYTVDSTIEMSGTGIYRGVVQLRANHHVTVVLHQTSGSEVGTTLVFPVDLVTTGYFVLTNASQESGSQITITALNSDTDVTVKLPRKQLQPFTISVGGFTIQHADKATIHLDQLDTAHLQSSEDFSGSFVYATKPVVVYSGSKNVQTAENTWDHTLDMSVPVDSLSTEYVTFPSSSSASDTFRLLALYDDTEIAVRFK</sequence>
<dbReference type="InterPro" id="IPR001304">
    <property type="entry name" value="C-type_lectin-like"/>
</dbReference>
<evidence type="ECO:0000313" key="4">
    <source>
        <dbReference type="Proteomes" id="UP001497497"/>
    </source>
</evidence>
<dbReference type="Gene3D" id="3.10.100.10">
    <property type="entry name" value="Mannose-Binding Protein A, subunit A"/>
    <property type="match status" value="2"/>
</dbReference>
<accession>A0AAV2H916</accession>
<gene>
    <name evidence="3" type="ORF">GSLYS_00003459001</name>
</gene>
<dbReference type="CDD" id="cd00037">
    <property type="entry name" value="CLECT"/>
    <property type="match status" value="2"/>
</dbReference>
<evidence type="ECO:0000259" key="2">
    <source>
        <dbReference type="PROSITE" id="PS50041"/>
    </source>
</evidence>
<organism evidence="3 4">
    <name type="scientific">Lymnaea stagnalis</name>
    <name type="common">Great pond snail</name>
    <name type="synonym">Helix stagnalis</name>
    <dbReference type="NCBI Taxonomy" id="6523"/>
    <lineage>
        <taxon>Eukaryota</taxon>
        <taxon>Metazoa</taxon>
        <taxon>Spiralia</taxon>
        <taxon>Lophotrochozoa</taxon>
        <taxon>Mollusca</taxon>
        <taxon>Gastropoda</taxon>
        <taxon>Heterobranchia</taxon>
        <taxon>Euthyneura</taxon>
        <taxon>Panpulmonata</taxon>
        <taxon>Hygrophila</taxon>
        <taxon>Lymnaeoidea</taxon>
        <taxon>Lymnaeidae</taxon>
        <taxon>Lymnaea</taxon>
    </lineage>
</organism>
<dbReference type="InterPro" id="IPR035234">
    <property type="entry name" value="IgGFc-bd_N"/>
</dbReference>
<keyword evidence="1" id="KW-0732">Signal</keyword>
<dbReference type="AlphaFoldDB" id="A0AAV2H916"/>
<protein>
    <recommendedName>
        <fullName evidence="2">C-type lectin domain-containing protein</fullName>
    </recommendedName>
</protein>
<proteinExistence type="predicted"/>
<feature type="signal peptide" evidence="1">
    <location>
        <begin position="1"/>
        <end position="21"/>
    </location>
</feature>
<evidence type="ECO:0000256" key="1">
    <source>
        <dbReference type="SAM" id="SignalP"/>
    </source>
</evidence>